<evidence type="ECO:0000313" key="2">
    <source>
        <dbReference type="Proteomes" id="UP000199126"/>
    </source>
</evidence>
<dbReference type="Gene3D" id="2.20.28.30">
    <property type="entry name" value="RNA polymerase ii, chain L"/>
    <property type="match status" value="1"/>
</dbReference>
<reference evidence="2" key="1">
    <citation type="submission" date="2016-10" db="EMBL/GenBank/DDBJ databases">
        <authorList>
            <person name="Varghese N."/>
            <person name="Submissions S."/>
        </authorList>
    </citation>
    <scope>NUCLEOTIDE SEQUENCE [LARGE SCALE GENOMIC DNA]</scope>
    <source>
        <strain evidence="2">CGMCC 1.10121</strain>
    </source>
</reference>
<dbReference type="InterPro" id="IPR029040">
    <property type="entry name" value="RPABC4/Spt4"/>
</dbReference>
<dbReference type="AlphaFoldDB" id="A0A1H8SD37"/>
<dbReference type="SUPFAM" id="SSF63393">
    <property type="entry name" value="RNA polymerase subunits"/>
    <property type="match status" value="1"/>
</dbReference>
<sequence length="66" mass="7277">MGLLSAVTSRLEPSYESEETFAYQCGRCETTFERPKTRMTRIRCPDCGASGVYAIDDTDENTSGDG</sequence>
<name>A0A1H8SD37_9EURY</name>
<evidence type="ECO:0000313" key="1">
    <source>
        <dbReference type="EMBL" id="SEO76959.1"/>
    </source>
</evidence>
<dbReference type="OrthoDB" id="295069at2157"/>
<dbReference type="EMBL" id="FODV01000005">
    <property type="protein sequence ID" value="SEO76959.1"/>
    <property type="molecule type" value="Genomic_DNA"/>
</dbReference>
<evidence type="ECO:0008006" key="3">
    <source>
        <dbReference type="Google" id="ProtNLM"/>
    </source>
</evidence>
<dbReference type="Proteomes" id="UP000199126">
    <property type="component" value="Unassembled WGS sequence"/>
</dbReference>
<gene>
    <name evidence="1" type="ORF">SAMN04487948_10521</name>
</gene>
<accession>A0A1H8SD37</accession>
<dbReference type="RefSeq" id="WP_089823998.1">
    <property type="nucleotide sequence ID" value="NZ_FODV01000005.1"/>
</dbReference>
<proteinExistence type="predicted"/>
<keyword evidence="2" id="KW-1185">Reference proteome</keyword>
<protein>
    <recommendedName>
        <fullName evidence="3">Regulatory protein, FmdB family</fullName>
    </recommendedName>
</protein>
<organism evidence="1 2">
    <name type="scientific">Halogranum amylolyticum</name>
    <dbReference type="NCBI Taxonomy" id="660520"/>
    <lineage>
        <taxon>Archaea</taxon>
        <taxon>Methanobacteriati</taxon>
        <taxon>Methanobacteriota</taxon>
        <taxon>Stenosarchaea group</taxon>
        <taxon>Halobacteria</taxon>
        <taxon>Halobacteriales</taxon>
        <taxon>Haloferacaceae</taxon>
    </lineage>
</organism>